<protein>
    <submittedName>
        <fullName evidence="2">Uncharacterized protein</fullName>
    </submittedName>
</protein>
<proteinExistence type="predicted"/>
<keyword evidence="3" id="KW-1185">Reference proteome</keyword>
<comment type="caution">
    <text evidence="2">The sequence shown here is derived from an EMBL/GenBank/DDBJ whole genome shotgun (WGS) entry which is preliminary data.</text>
</comment>
<organism evidence="2 3">
    <name type="scientific">Dryococelus australis</name>
    <dbReference type="NCBI Taxonomy" id="614101"/>
    <lineage>
        <taxon>Eukaryota</taxon>
        <taxon>Metazoa</taxon>
        <taxon>Ecdysozoa</taxon>
        <taxon>Arthropoda</taxon>
        <taxon>Hexapoda</taxon>
        <taxon>Insecta</taxon>
        <taxon>Pterygota</taxon>
        <taxon>Neoptera</taxon>
        <taxon>Polyneoptera</taxon>
        <taxon>Phasmatodea</taxon>
        <taxon>Verophasmatodea</taxon>
        <taxon>Anareolatae</taxon>
        <taxon>Phasmatidae</taxon>
        <taxon>Eurycanthinae</taxon>
        <taxon>Dryococelus</taxon>
    </lineage>
</organism>
<gene>
    <name evidence="2" type="ORF">PR048_018470</name>
</gene>
<evidence type="ECO:0000313" key="3">
    <source>
        <dbReference type="Proteomes" id="UP001159363"/>
    </source>
</evidence>
<sequence>MMNQKCPVNNNPHASLDMLLGMRLLVKSAHSTGKSTGPVDCKGRNWGLVLQQHDAGYFNSYSSFSPRRHVPTGRALPLNLHSRSHSDYCTLQQAYPLLLLHYGVHRASRLCDSGSDPGDVSNGHAILRKHPPRGSLNIEVLRADEGEVSMEQSRNARAGETEHLREKPHHPARSPHAKIRVSNPLCLGRGETGDSRENPPTSGIVRHNSHMRKYGVTRPGIEPGSPWWEASRLTAQPPWPLCTRRRNILEVELRQGTEVTVAEQLACSPPTKTIWVQSPAGSLRIFRMWESCRTMLLVGGFYRGSPVSPAALYSPQSPSLALKTSMLRAAKISSLTSSRASVKCESASYLRCVLSDDGGGTGRVVGGRVRGVGASQHAYPRRQLVPLSPPQVLQVVQHVAVVCVELVGVARRQPLQVAPLPRLQQRQRSPPTQANRVRVPAASLPDFRTWGSCRTMPRVGGFSRGSPVLLPALAFRRCSNARARETDVPEKTRHPTALSATFPRCENPGLHHRNILKKNWVDALGRLDEKEKQKGCRRQAQEVDEDKEKGQRRIRHYSKRALCTKIWHDENEIIRA</sequence>
<feature type="compositionally biased region" description="Basic residues" evidence="1">
    <location>
        <begin position="166"/>
        <end position="176"/>
    </location>
</feature>
<dbReference type="Proteomes" id="UP001159363">
    <property type="component" value="Chromosome 5"/>
</dbReference>
<evidence type="ECO:0000256" key="1">
    <source>
        <dbReference type="SAM" id="MobiDB-lite"/>
    </source>
</evidence>
<feature type="region of interest" description="Disordered" evidence="1">
    <location>
        <begin position="147"/>
        <end position="176"/>
    </location>
</feature>
<accession>A0ABQ9HCD2</accession>
<dbReference type="EMBL" id="JARBHB010000006">
    <property type="protein sequence ID" value="KAJ8881982.1"/>
    <property type="molecule type" value="Genomic_DNA"/>
</dbReference>
<reference evidence="2 3" key="1">
    <citation type="submission" date="2023-02" db="EMBL/GenBank/DDBJ databases">
        <title>LHISI_Scaffold_Assembly.</title>
        <authorList>
            <person name="Stuart O.P."/>
            <person name="Cleave R."/>
            <person name="Magrath M.J.L."/>
            <person name="Mikheyev A.S."/>
        </authorList>
    </citation>
    <scope>NUCLEOTIDE SEQUENCE [LARGE SCALE GENOMIC DNA]</scope>
    <source>
        <strain evidence="2">Daus_M_001</strain>
        <tissue evidence="2">Leg muscle</tissue>
    </source>
</reference>
<evidence type="ECO:0000313" key="2">
    <source>
        <dbReference type="EMBL" id="KAJ8881982.1"/>
    </source>
</evidence>
<name>A0ABQ9HCD2_9NEOP</name>